<protein>
    <submittedName>
        <fullName evidence="3">Uncharacterized protein</fullName>
    </submittedName>
</protein>
<keyword evidence="4" id="KW-1185">Reference proteome</keyword>
<sequence length="195" mass="20506">MAERVRGFAAVMAATLLAAACAPAKPPAPPPKPVPEPPQATPSAQALGPVRIIEPICARPPANGDILMGAVSPQGRHFYEITNQTDANAVVKIRTGDDGPLAVAVYVAPHDRVRIGPLIDGAYRMTYAMGGDLAPDCRRLDDPSGFGQFHRTDVLETTNEDGLSQGQTATYTLEESDVDGGDGPQALTAEKYYAP</sequence>
<evidence type="ECO:0000256" key="1">
    <source>
        <dbReference type="SAM" id="MobiDB-lite"/>
    </source>
</evidence>
<evidence type="ECO:0000313" key="3">
    <source>
        <dbReference type="EMBL" id="MDQ0464147.1"/>
    </source>
</evidence>
<proteinExistence type="predicted"/>
<feature type="region of interest" description="Disordered" evidence="1">
    <location>
        <begin position="173"/>
        <end position="195"/>
    </location>
</feature>
<dbReference type="RefSeq" id="WP_307348579.1">
    <property type="nucleotide sequence ID" value="NZ_JAUSVS010000002.1"/>
</dbReference>
<evidence type="ECO:0000256" key="2">
    <source>
        <dbReference type="SAM" id="SignalP"/>
    </source>
</evidence>
<comment type="caution">
    <text evidence="3">The sequence shown here is derived from an EMBL/GenBank/DDBJ whole genome shotgun (WGS) entry which is preliminary data.</text>
</comment>
<evidence type="ECO:0000313" key="4">
    <source>
        <dbReference type="Proteomes" id="UP001228905"/>
    </source>
</evidence>
<name>A0ABU0IT52_9CAUL</name>
<gene>
    <name evidence="3" type="ORF">QO010_001918</name>
</gene>
<reference evidence="3 4" key="1">
    <citation type="submission" date="2023-07" db="EMBL/GenBank/DDBJ databases">
        <title>Genomic Encyclopedia of Type Strains, Phase IV (KMG-IV): sequencing the most valuable type-strain genomes for metagenomic binning, comparative biology and taxonomic classification.</title>
        <authorList>
            <person name="Goeker M."/>
        </authorList>
    </citation>
    <scope>NUCLEOTIDE SEQUENCE [LARGE SCALE GENOMIC DNA]</scope>
    <source>
        <strain evidence="3 4">DSM 18695</strain>
    </source>
</reference>
<dbReference type="EMBL" id="JAUSVS010000002">
    <property type="protein sequence ID" value="MDQ0464147.1"/>
    <property type="molecule type" value="Genomic_DNA"/>
</dbReference>
<dbReference type="Proteomes" id="UP001228905">
    <property type="component" value="Unassembled WGS sequence"/>
</dbReference>
<dbReference type="PROSITE" id="PS51257">
    <property type="entry name" value="PROKAR_LIPOPROTEIN"/>
    <property type="match status" value="1"/>
</dbReference>
<keyword evidence="2" id="KW-0732">Signal</keyword>
<feature type="compositionally biased region" description="Pro residues" evidence="1">
    <location>
        <begin position="24"/>
        <end position="40"/>
    </location>
</feature>
<organism evidence="3 4">
    <name type="scientific">Caulobacter ginsengisoli</name>
    <dbReference type="NCBI Taxonomy" id="400775"/>
    <lineage>
        <taxon>Bacteria</taxon>
        <taxon>Pseudomonadati</taxon>
        <taxon>Pseudomonadota</taxon>
        <taxon>Alphaproteobacteria</taxon>
        <taxon>Caulobacterales</taxon>
        <taxon>Caulobacteraceae</taxon>
        <taxon>Caulobacter</taxon>
    </lineage>
</organism>
<feature type="region of interest" description="Disordered" evidence="1">
    <location>
        <begin position="24"/>
        <end position="44"/>
    </location>
</feature>
<feature type="signal peptide" evidence="2">
    <location>
        <begin position="1"/>
        <end position="24"/>
    </location>
</feature>
<accession>A0ABU0IT52</accession>
<feature type="chain" id="PRO_5046038615" evidence="2">
    <location>
        <begin position="25"/>
        <end position="195"/>
    </location>
</feature>